<evidence type="ECO:0000256" key="1">
    <source>
        <dbReference type="SAM" id="MobiDB-lite"/>
    </source>
</evidence>
<dbReference type="PANTHER" id="PTHR46536:SF3">
    <property type="entry name" value="ARF7 EFFECTOR PROTEIN C-TERMINAL DOMAIN-CONTAINING PROTEIN"/>
    <property type="match status" value="1"/>
</dbReference>
<evidence type="ECO:0000259" key="2">
    <source>
        <dbReference type="Pfam" id="PF14949"/>
    </source>
</evidence>
<gene>
    <name evidence="3" type="ORF">CEUTPL_LOCUS9630</name>
</gene>
<dbReference type="AlphaFoldDB" id="A0A9N9QQ12"/>
<protein>
    <recommendedName>
        <fullName evidence="2">ARF7 effector protein C-terminal domain-containing protein</fullName>
    </recommendedName>
</protein>
<dbReference type="Proteomes" id="UP001152799">
    <property type="component" value="Chromosome 5"/>
</dbReference>
<sequence length="166" mass="18761">MNSGTTSSEDENYHSNGQDHPRQRPAKKYIASRTQSTGYSRRRKTAERASKAILALATCETSSDEAMDILNPDINFHASATQKPFPPKKIERPVYDEKGIHISTGIDLCDCLSEQCAGCFFNCIRCGSPKCGTTCRVHRTFVIDYIKYEGYEDKMVKNLLNRKLRN</sequence>
<dbReference type="InterPro" id="IPR029264">
    <property type="entry name" value="ARF7EP_C"/>
</dbReference>
<dbReference type="OrthoDB" id="5984406at2759"/>
<organism evidence="3 4">
    <name type="scientific">Ceutorhynchus assimilis</name>
    <name type="common">cabbage seed weevil</name>
    <dbReference type="NCBI Taxonomy" id="467358"/>
    <lineage>
        <taxon>Eukaryota</taxon>
        <taxon>Metazoa</taxon>
        <taxon>Ecdysozoa</taxon>
        <taxon>Arthropoda</taxon>
        <taxon>Hexapoda</taxon>
        <taxon>Insecta</taxon>
        <taxon>Pterygota</taxon>
        <taxon>Neoptera</taxon>
        <taxon>Endopterygota</taxon>
        <taxon>Coleoptera</taxon>
        <taxon>Polyphaga</taxon>
        <taxon>Cucujiformia</taxon>
        <taxon>Curculionidae</taxon>
        <taxon>Ceutorhynchinae</taxon>
        <taxon>Ceutorhynchus</taxon>
    </lineage>
</organism>
<evidence type="ECO:0000313" key="3">
    <source>
        <dbReference type="EMBL" id="CAG9769114.1"/>
    </source>
</evidence>
<name>A0A9N9QQ12_9CUCU</name>
<feature type="domain" description="ARF7 effector protein C-terminal" evidence="2">
    <location>
        <begin position="87"/>
        <end position="148"/>
    </location>
</feature>
<evidence type="ECO:0000313" key="4">
    <source>
        <dbReference type="Proteomes" id="UP001152799"/>
    </source>
</evidence>
<reference evidence="3" key="1">
    <citation type="submission" date="2022-01" db="EMBL/GenBank/DDBJ databases">
        <authorList>
            <person name="King R."/>
        </authorList>
    </citation>
    <scope>NUCLEOTIDE SEQUENCE</scope>
</reference>
<feature type="region of interest" description="Disordered" evidence="1">
    <location>
        <begin position="1"/>
        <end position="45"/>
    </location>
</feature>
<dbReference type="Pfam" id="PF14949">
    <property type="entry name" value="ARF7EP_C"/>
    <property type="match status" value="1"/>
</dbReference>
<feature type="compositionally biased region" description="Basic and acidic residues" evidence="1">
    <location>
        <begin position="11"/>
        <end position="22"/>
    </location>
</feature>
<proteinExistence type="predicted"/>
<keyword evidence="4" id="KW-1185">Reference proteome</keyword>
<dbReference type="PANTHER" id="PTHR46536">
    <property type="entry name" value="ARL14 EFFECTOR PROTEIN"/>
    <property type="match status" value="1"/>
</dbReference>
<dbReference type="EMBL" id="OU892281">
    <property type="protein sequence ID" value="CAG9769114.1"/>
    <property type="molecule type" value="Genomic_DNA"/>
</dbReference>
<accession>A0A9N9QQ12</accession>